<accession>A0A0A8Z9S2</accession>
<dbReference type="AlphaFoldDB" id="A0A0A8Z9S2"/>
<organism evidence="1">
    <name type="scientific">Arundo donax</name>
    <name type="common">Giant reed</name>
    <name type="synonym">Donax arundinaceus</name>
    <dbReference type="NCBI Taxonomy" id="35708"/>
    <lineage>
        <taxon>Eukaryota</taxon>
        <taxon>Viridiplantae</taxon>
        <taxon>Streptophyta</taxon>
        <taxon>Embryophyta</taxon>
        <taxon>Tracheophyta</taxon>
        <taxon>Spermatophyta</taxon>
        <taxon>Magnoliopsida</taxon>
        <taxon>Liliopsida</taxon>
        <taxon>Poales</taxon>
        <taxon>Poaceae</taxon>
        <taxon>PACMAD clade</taxon>
        <taxon>Arundinoideae</taxon>
        <taxon>Arundineae</taxon>
        <taxon>Arundo</taxon>
    </lineage>
</organism>
<dbReference type="EMBL" id="GBRH01261766">
    <property type="protein sequence ID" value="JAD36129.1"/>
    <property type="molecule type" value="Transcribed_RNA"/>
</dbReference>
<reference evidence="1" key="1">
    <citation type="submission" date="2014-09" db="EMBL/GenBank/DDBJ databases">
        <authorList>
            <person name="Magalhaes I.L.F."/>
            <person name="Oliveira U."/>
            <person name="Santos F.R."/>
            <person name="Vidigal T.H.D.A."/>
            <person name="Brescovit A.D."/>
            <person name="Santos A.J."/>
        </authorList>
    </citation>
    <scope>NUCLEOTIDE SEQUENCE</scope>
    <source>
        <tissue evidence="1">Shoot tissue taken approximately 20 cm above the soil surface</tissue>
    </source>
</reference>
<reference evidence="1" key="2">
    <citation type="journal article" date="2015" name="Data Brief">
        <title>Shoot transcriptome of the giant reed, Arundo donax.</title>
        <authorList>
            <person name="Barrero R.A."/>
            <person name="Guerrero F.D."/>
            <person name="Moolhuijzen P."/>
            <person name="Goolsby J.A."/>
            <person name="Tidwell J."/>
            <person name="Bellgard S.E."/>
            <person name="Bellgard M.I."/>
        </authorList>
    </citation>
    <scope>NUCLEOTIDE SEQUENCE</scope>
    <source>
        <tissue evidence="1">Shoot tissue taken approximately 20 cm above the soil surface</tissue>
    </source>
</reference>
<protein>
    <submittedName>
        <fullName evidence="1">Uncharacterized protein</fullName>
    </submittedName>
</protein>
<proteinExistence type="predicted"/>
<sequence length="26" mass="2993">MSKPSMPLFLADHKSFLERGWSLEDA</sequence>
<evidence type="ECO:0000313" key="1">
    <source>
        <dbReference type="EMBL" id="JAD36129.1"/>
    </source>
</evidence>
<name>A0A0A8Z9S2_ARUDO</name>